<sequence>MIYLIGDTIRLVAIIKDFDGNEVAPGAITVTVYKADETKLLDAGVPTLKAGTTSHYH</sequence>
<evidence type="ECO:0000313" key="1">
    <source>
        <dbReference type="EMBL" id="GAH54301.1"/>
    </source>
</evidence>
<gene>
    <name evidence="1" type="ORF">S03H2_32224</name>
</gene>
<reference evidence="1" key="1">
    <citation type="journal article" date="2014" name="Front. Microbiol.">
        <title>High frequency of phylogenetically diverse reductive dehalogenase-homologous genes in deep subseafloor sedimentary metagenomes.</title>
        <authorList>
            <person name="Kawai M."/>
            <person name="Futagami T."/>
            <person name="Toyoda A."/>
            <person name="Takaki Y."/>
            <person name="Nishi S."/>
            <person name="Hori S."/>
            <person name="Arai W."/>
            <person name="Tsubouchi T."/>
            <person name="Morono Y."/>
            <person name="Uchiyama I."/>
            <person name="Ito T."/>
            <person name="Fujiyama A."/>
            <person name="Inagaki F."/>
            <person name="Takami H."/>
        </authorList>
    </citation>
    <scope>NUCLEOTIDE SEQUENCE</scope>
    <source>
        <strain evidence="1">Expedition CK06-06</strain>
    </source>
</reference>
<organism evidence="1">
    <name type="scientific">marine sediment metagenome</name>
    <dbReference type="NCBI Taxonomy" id="412755"/>
    <lineage>
        <taxon>unclassified sequences</taxon>
        <taxon>metagenomes</taxon>
        <taxon>ecological metagenomes</taxon>
    </lineage>
</organism>
<evidence type="ECO:0008006" key="2">
    <source>
        <dbReference type="Google" id="ProtNLM"/>
    </source>
</evidence>
<name>X1G8Q8_9ZZZZ</name>
<feature type="non-terminal residue" evidence="1">
    <location>
        <position position="57"/>
    </location>
</feature>
<protein>
    <recommendedName>
        <fullName evidence="2">Macroglobulin domain-containing protein</fullName>
    </recommendedName>
</protein>
<comment type="caution">
    <text evidence="1">The sequence shown here is derived from an EMBL/GenBank/DDBJ whole genome shotgun (WGS) entry which is preliminary data.</text>
</comment>
<dbReference type="EMBL" id="BARU01019572">
    <property type="protein sequence ID" value="GAH54301.1"/>
    <property type="molecule type" value="Genomic_DNA"/>
</dbReference>
<dbReference type="AlphaFoldDB" id="X1G8Q8"/>
<accession>X1G8Q8</accession>
<proteinExistence type="predicted"/>